<proteinExistence type="predicted"/>
<accession>A0A6L5X8T8</accession>
<keyword evidence="1" id="KW-0812">Transmembrane</keyword>
<keyword evidence="1" id="KW-0472">Membrane</keyword>
<dbReference type="Pfam" id="PF11297">
    <property type="entry name" value="DUF3098"/>
    <property type="match status" value="1"/>
</dbReference>
<evidence type="ECO:0000256" key="1">
    <source>
        <dbReference type="SAM" id="Phobius"/>
    </source>
</evidence>
<dbReference type="Proteomes" id="UP000483362">
    <property type="component" value="Unassembled WGS sequence"/>
</dbReference>
<feature type="transmembrane region" description="Helical" evidence="1">
    <location>
        <begin position="27"/>
        <end position="47"/>
    </location>
</feature>
<protein>
    <submittedName>
        <fullName evidence="2">DUF3098 domain-containing protein</fullName>
    </submittedName>
</protein>
<dbReference type="EMBL" id="VULT01000003">
    <property type="protein sequence ID" value="MSS16671.1"/>
    <property type="molecule type" value="Genomic_DNA"/>
</dbReference>
<dbReference type="InterPro" id="IPR021448">
    <property type="entry name" value="DUF3098"/>
</dbReference>
<reference evidence="2 3" key="1">
    <citation type="submission" date="2019-08" db="EMBL/GenBank/DDBJ databases">
        <title>In-depth cultivation of the pig gut microbiome towards novel bacterial diversity and tailored functional studies.</title>
        <authorList>
            <person name="Wylensek D."/>
            <person name="Hitch T.C.A."/>
            <person name="Clavel T."/>
        </authorList>
    </citation>
    <scope>NUCLEOTIDE SEQUENCE [LARGE SCALE GENOMIC DNA]</scope>
    <source>
        <strain evidence="2 3">Oil-RF-744-WCA-WT-10</strain>
    </source>
</reference>
<evidence type="ECO:0000313" key="3">
    <source>
        <dbReference type="Proteomes" id="UP000483362"/>
    </source>
</evidence>
<name>A0A6L5X8T8_9BACT</name>
<comment type="caution">
    <text evidence="2">The sequence shown here is derived from an EMBL/GenBank/DDBJ whole genome shotgun (WGS) entry which is preliminary data.</text>
</comment>
<evidence type="ECO:0000313" key="2">
    <source>
        <dbReference type="EMBL" id="MSS16671.1"/>
    </source>
</evidence>
<keyword evidence="3" id="KW-1185">Reference proteome</keyword>
<organism evidence="2 3">
    <name type="scientific">Sodaliphilus pleomorphus</name>
    <dbReference type="NCBI Taxonomy" id="2606626"/>
    <lineage>
        <taxon>Bacteria</taxon>
        <taxon>Pseudomonadati</taxon>
        <taxon>Bacteroidota</taxon>
        <taxon>Bacteroidia</taxon>
        <taxon>Bacteroidales</taxon>
        <taxon>Muribaculaceae</taxon>
        <taxon>Sodaliphilus</taxon>
    </lineage>
</organism>
<sequence length="102" mass="11001">MAKETTKAQPQKQVPQQSKSVFPLDKINLVLIAICIVLIAVGFALMGGSANEGSNFNYDIFSTRRTVVGPTIALLGFVLMIVAIMYKKKGNNKPNDASSEQA</sequence>
<keyword evidence="1" id="KW-1133">Transmembrane helix</keyword>
<dbReference type="RefSeq" id="WP_154327304.1">
    <property type="nucleotide sequence ID" value="NZ_CP045696.1"/>
</dbReference>
<gene>
    <name evidence="2" type="ORF">FYJ29_02625</name>
</gene>
<dbReference type="AlphaFoldDB" id="A0A6L5X8T8"/>
<feature type="transmembrane region" description="Helical" evidence="1">
    <location>
        <begin position="67"/>
        <end position="86"/>
    </location>
</feature>